<dbReference type="PANTHER" id="PTHR21581">
    <property type="entry name" value="D-ALANYL-D-ALANINE CARBOXYPEPTIDASE"/>
    <property type="match status" value="1"/>
</dbReference>
<feature type="binding site" evidence="8">
    <location>
        <position position="255"/>
    </location>
    <ligand>
        <name>substrate</name>
    </ligand>
</feature>
<dbReference type="Pfam" id="PF00768">
    <property type="entry name" value="Peptidase_S11"/>
    <property type="match status" value="1"/>
</dbReference>
<evidence type="ECO:0000256" key="7">
    <source>
        <dbReference type="PIRSR" id="PIRSR618044-1"/>
    </source>
</evidence>
<dbReference type="GO" id="GO:0071555">
    <property type="term" value="P:cell wall organization"/>
    <property type="evidence" value="ECO:0007669"/>
    <property type="project" value="UniProtKB-KW"/>
</dbReference>
<evidence type="ECO:0000256" key="1">
    <source>
        <dbReference type="ARBA" id="ARBA00007164"/>
    </source>
</evidence>
<name>A0A9X2SBH2_9BACL</name>
<protein>
    <submittedName>
        <fullName evidence="11">D-alanyl-D-alanine carboxypeptidase</fullName>
    </submittedName>
</protein>
<evidence type="ECO:0000256" key="5">
    <source>
        <dbReference type="ARBA" id="ARBA00022984"/>
    </source>
</evidence>
<dbReference type="RefSeq" id="WP_257446219.1">
    <property type="nucleotide sequence ID" value="NZ_JANIPJ010000008.1"/>
</dbReference>
<evidence type="ECO:0000259" key="10">
    <source>
        <dbReference type="Pfam" id="PF00768"/>
    </source>
</evidence>
<comment type="caution">
    <text evidence="11">The sequence shown here is derived from an EMBL/GenBank/DDBJ whole genome shotgun (WGS) entry which is preliminary data.</text>
</comment>
<dbReference type="PANTHER" id="PTHR21581:SF11">
    <property type="entry name" value="D-ALANYL-D-ALANINE CARBOXYPEPTIDASE DACA"/>
    <property type="match status" value="1"/>
</dbReference>
<keyword evidence="11" id="KW-0645">Protease</keyword>
<keyword evidence="5" id="KW-0573">Peptidoglycan synthesis</keyword>
<evidence type="ECO:0000313" key="11">
    <source>
        <dbReference type="EMBL" id="MCR2804832.1"/>
    </source>
</evidence>
<feature type="active site" description="Proton acceptor" evidence="7">
    <location>
        <position position="77"/>
    </location>
</feature>
<dbReference type="PRINTS" id="PR00725">
    <property type="entry name" value="DADACBPTASE1"/>
</dbReference>
<dbReference type="InterPro" id="IPR001967">
    <property type="entry name" value="Peptidase_S11_N"/>
</dbReference>
<evidence type="ECO:0000256" key="9">
    <source>
        <dbReference type="RuleBase" id="RU004016"/>
    </source>
</evidence>
<evidence type="ECO:0000256" key="2">
    <source>
        <dbReference type="ARBA" id="ARBA00022729"/>
    </source>
</evidence>
<dbReference type="AlphaFoldDB" id="A0A9X2SBH2"/>
<evidence type="ECO:0000256" key="6">
    <source>
        <dbReference type="ARBA" id="ARBA00023316"/>
    </source>
</evidence>
<dbReference type="GO" id="GO:0006508">
    <property type="term" value="P:proteolysis"/>
    <property type="evidence" value="ECO:0007669"/>
    <property type="project" value="InterPro"/>
</dbReference>
<feature type="active site" evidence="7">
    <location>
        <position position="134"/>
    </location>
</feature>
<evidence type="ECO:0000256" key="4">
    <source>
        <dbReference type="ARBA" id="ARBA00022960"/>
    </source>
</evidence>
<keyword evidence="11" id="KW-0121">Carboxypeptidase</keyword>
<keyword evidence="4" id="KW-0133">Cell shape</keyword>
<dbReference type="SUPFAM" id="SSF56601">
    <property type="entry name" value="beta-lactamase/transpeptidase-like"/>
    <property type="match status" value="1"/>
</dbReference>
<feature type="active site" description="Acyl-ester intermediate" evidence="7">
    <location>
        <position position="74"/>
    </location>
</feature>
<evidence type="ECO:0000313" key="12">
    <source>
        <dbReference type="Proteomes" id="UP001141950"/>
    </source>
</evidence>
<keyword evidence="6" id="KW-0961">Cell wall biogenesis/degradation</keyword>
<evidence type="ECO:0000256" key="8">
    <source>
        <dbReference type="PIRSR" id="PIRSR618044-2"/>
    </source>
</evidence>
<keyword evidence="2" id="KW-0732">Signal</keyword>
<feature type="domain" description="Peptidase S11 D-alanyl-D-alanine carboxypeptidase A N-terminal" evidence="10">
    <location>
        <begin position="38"/>
        <end position="285"/>
    </location>
</feature>
<accession>A0A9X2SBH2</accession>
<dbReference type="EMBL" id="JANIPJ010000008">
    <property type="protein sequence ID" value="MCR2804832.1"/>
    <property type="molecule type" value="Genomic_DNA"/>
</dbReference>
<evidence type="ECO:0000256" key="3">
    <source>
        <dbReference type="ARBA" id="ARBA00022801"/>
    </source>
</evidence>
<keyword evidence="12" id="KW-1185">Reference proteome</keyword>
<dbReference type="GO" id="GO:0009252">
    <property type="term" value="P:peptidoglycan biosynthetic process"/>
    <property type="evidence" value="ECO:0007669"/>
    <property type="project" value="UniProtKB-KW"/>
</dbReference>
<proteinExistence type="inferred from homology"/>
<sequence>MRGSMVVREKPKYGLRFLFAALIAAVVYGAGAWAKEAMEPKAPPIQSTAAFLIDADTGEVLYAKNADVPLPPASMSKMMTEVIVLDSIHEGALQWGDLVTASEYAAQVPGAGMGLAQGDVLTVRELFDAMAIHSANDAAVALAEHVGGSEAAFTERMNRKAAKIGLSDGAVFGNATGLSRTDILPFEGASAATDTLLSAKDTAMLAGYLIGKYPEVLEVASRSSVKVSTQGQALAATNLMLANQPFEYSGSDGLKTGYTPDAGYCFTGTAKRDGKRLISVVMGAESKDSRFVETMKLYELGFSSSPGEDLKAALEF</sequence>
<dbReference type="InterPro" id="IPR012338">
    <property type="entry name" value="Beta-lactam/transpept-like"/>
</dbReference>
<dbReference type="GO" id="GO:0008360">
    <property type="term" value="P:regulation of cell shape"/>
    <property type="evidence" value="ECO:0007669"/>
    <property type="project" value="UniProtKB-KW"/>
</dbReference>
<dbReference type="InterPro" id="IPR018044">
    <property type="entry name" value="Peptidase_S11"/>
</dbReference>
<dbReference type="Gene3D" id="3.40.710.10">
    <property type="entry name" value="DD-peptidase/beta-lactamase superfamily"/>
    <property type="match status" value="1"/>
</dbReference>
<dbReference type="Proteomes" id="UP001141950">
    <property type="component" value="Unassembled WGS sequence"/>
</dbReference>
<gene>
    <name evidence="11" type="ORF">NQZ67_13170</name>
</gene>
<comment type="similarity">
    <text evidence="1 9">Belongs to the peptidase S11 family.</text>
</comment>
<keyword evidence="3" id="KW-0378">Hydrolase</keyword>
<dbReference type="GO" id="GO:0009002">
    <property type="term" value="F:serine-type D-Ala-D-Ala carboxypeptidase activity"/>
    <property type="evidence" value="ECO:0007669"/>
    <property type="project" value="InterPro"/>
</dbReference>
<organism evidence="11 12">
    <name type="scientific">Paenibacillus soyae</name>
    <dbReference type="NCBI Taxonomy" id="2969249"/>
    <lineage>
        <taxon>Bacteria</taxon>
        <taxon>Bacillati</taxon>
        <taxon>Bacillota</taxon>
        <taxon>Bacilli</taxon>
        <taxon>Bacillales</taxon>
        <taxon>Paenibacillaceae</taxon>
        <taxon>Paenibacillus</taxon>
    </lineage>
</organism>
<reference evidence="11" key="1">
    <citation type="submission" date="2022-08" db="EMBL/GenBank/DDBJ databases">
        <title>The genomic sequence of strain Paenibacillus sp. SCIV0701.</title>
        <authorList>
            <person name="Zhao H."/>
        </authorList>
    </citation>
    <scope>NUCLEOTIDE SEQUENCE</scope>
    <source>
        <strain evidence="11">SCIV0701</strain>
    </source>
</reference>